<gene>
    <name evidence="1" type="ORF">HXX76_012367</name>
</gene>
<dbReference type="GO" id="GO:0030149">
    <property type="term" value="P:sphingolipid catabolic process"/>
    <property type="evidence" value="ECO:0007669"/>
    <property type="project" value="TreeGrafter"/>
</dbReference>
<protein>
    <recommendedName>
        <fullName evidence="3">Ankyrin repeat domain-containing protein</fullName>
    </recommendedName>
</protein>
<dbReference type="Proteomes" id="UP000650467">
    <property type="component" value="Unassembled WGS sequence"/>
</dbReference>
<dbReference type="GO" id="GO:0046513">
    <property type="term" value="P:ceramide biosynthetic process"/>
    <property type="evidence" value="ECO:0007669"/>
    <property type="project" value="TreeGrafter"/>
</dbReference>
<dbReference type="OrthoDB" id="556776at2759"/>
<name>A0A835SX11_CHLIN</name>
<sequence>MLGANLIRSIASFLPAAEVAISLKLLDKEAAAALRDFRGMAIARPPPGWMLKAVGGMDYLSRARPAASKWFCLAKPGLSLRLVTELEWSRPAFWRRLNLRQRRQLLCAAASSGDRDALCAALQHGGCSLTSPVLAAAAAAGNCDICRFLAFQQGCPWEACISWAAAGHGQLETFLWAVDMEKRAMDAVTMAATVTAQMAAAWVAMAARLAAAGGVGGVTQPARLKAGLQQPRRPVVIWYWRARLPQLAARGVSIRAREDARAAVRAAAGAGWPEVLRHLLDMVCPQLQLAAADVVTDDVVDSAVQGGHLPVLRLLWERASATLTQRQVRRIAQAGHVEVVRWLAMTPSAVAPAAAAAGGGASAAAGGGAAGGSSSHAAAAGDDTLWPLIFSRVAEAGCDLALLQLLHEEHGASIDLMAVARGGSLEQLSWAVATLRAAGRQPQVSRGPEAS</sequence>
<dbReference type="AlphaFoldDB" id="A0A835SX11"/>
<evidence type="ECO:0008006" key="3">
    <source>
        <dbReference type="Google" id="ProtNLM"/>
    </source>
</evidence>
<evidence type="ECO:0000313" key="2">
    <source>
        <dbReference type="Proteomes" id="UP000650467"/>
    </source>
</evidence>
<evidence type="ECO:0000313" key="1">
    <source>
        <dbReference type="EMBL" id="KAG2427431.1"/>
    </source>
</evidence>
<accession>A0A835SX11</accession>
<keyword evidence="2" id="KW-1185">Reference proteome</keyword>
<dbReference type="PANTHER" id="PTHR12393">
    <property type="entry name" value="SPHINGOMYELIN PHOSPHODIESTERASE RELATED"/>
    <property type="match status" value="1"/>
</dbReference>
<dbReference type="EMBL" id="JAEHOC010000040">
    <property type="protein sequence ID" value="KAG2427431.1"/>
    <property type="molecule type" value="Genomic_DNA"/>
</dbReference>
<dbReference type="GO" id="GO:0071944">
    <property type="term" value="C:cell periphery"/>
    <property type="evidence" value="ECO:0007669"/>
    <property type="project" value="TreeGrafter"/>
</dbReference>
<comment type="caution">
    <text evidence="1">The sequence shown here is derived from an EMBL/GenBank/DDBJ whole genome shotgun (WGS) entry which is preliminary data.</text>
</comment>
<dbReference type="PANTHER" id="PTHR12393:SF6">
    <property type="entry name" value="SPHINGOMYELIN PHOSPHODIESTERASE 2"/>
    <property type="match status" value="1"/>
</dbReference>
<dbReference type="GO" id="GO:0004620">
    <property type="term" value="F:phospholipase activity"/>
    <property type="evidence" value="ECO:0007669"/>
    <property type="project" value="TreeGrafter"/>
</dbReference>
<proteinExistence type="predicted"/>
<organism evidence="1 2">
    <name type="scientific">Chlamydomonas incerta</name>
    <dbReference type="NCBI Taxonomy" id="51695"/>
    <lineage>
        <taxon>Eukaryota</taxon>
        <taxon>Viridiplantae</taxon>
        <taxon>Chlorophyta</taxon>
        <taxon>core chlorophytes</taxon>
        <taxon>Chlorophyceae</taxon>
        <taxon>CS clade</taxon>
        <taxon>Chlamydomonadales</taxon>
        <taxon>Chlamydomonadaceae</taxon>
        <taxon>Chlamydomonas</taxon>
    </lineage>
</organism>
<dbReference type="GO" id="GO:0016020">
    <property type="term" value="C:membrane"/>
    <property type="evidence" value="ECO:0007669"/>
    <property type="project" value="TreeGrafter"/>
</dbReference>
<dbReference type="GO" id="GO:0005783">
    <property type="term" value="C:endoplasmic reticulum"/>
    <property type="evidence" value="ECO:0007669"/>
    <property type="project" value="TreeGrafter"/>
</dbReference>
<reference evidence="1" key="1">
    <citation type="journal article" date="2020" name="bioRxiv">
        <title>Comparative genomics of Chlamydomonas.</title>
        <authorList>
            <person name="Craig R.J."/>
            <person name="Hasan A.R."/>
            <person name="Ness R.W."/>
            <person name="Keightley P.D."/>
        </authorList>
    </citation>
    <scope>NUCLEOTIDE SEQUENCE</scope>
    <source>
        <strain evidence="1">SAG 7.73</strain>
    </source>
</reference>